<dbReference type="RefSeq" id="WP_013111868.1">
    <property type="nucleotide sequence ID" value="NC_014148.1"/>
</dbReference>
<dbReference type="KEGG" id="plm:Plim_3625"/>
<sequence length="134" mass="14736">MATSQIPDLWSDQILPAVATPKSLLEMQAKKLATHTNGLVVAEVTKSERSADTISHHLVVRAPARNFSQEVLEIRHHKMVVYPCTIHAEELESEFADEAEAYSPQQVLDALAQVLKSPRIVALVNSLVALSNDD</sequence>
<dbReference type="HOGENOM" id="CLU_1894277_0_0_0"/>
<name>D5SVS7_PLAL2</name>
<reference evidence="1 2" key="1">
    <citation type="journal article" date="2010" name="Stand. Genomic Sci.">
        <title>Complete genome sequence of Planctomyces limnophilus type strain (Mu 290).</title>
        <authorList>
            <person name="Labutti K."/>
            <person name="Sikorski J."/>
            <person name="Schneider S."/>
            <person name="Nolan M."/>
            <person name="Lucas S."/>
            <person name="Glavina Del Rio T."/>
            <person name="Tice H."/>
            <person name="Cheng J.F."/>
            <person name="Goodwin L."/>
            <person name="Pitluck S."/>
            <person name="Liolios K."/>
            <person name="Ivanova N."/>
            <person name="Mavromatis K."/>
            <person name="Mikhailova N."/>
            <person name="Pati A."/>
            <person name="Chen A."/>
            <person name="Palaniappan K."/>
            <person name="Land M."/>
            <person name="Hauser L."/>
            <person name="Chang Y.J."/>
            <person name="Jeffries C.D."/>
            <person name="Tindall B.J."/>
            <person name="Rohde M."/>
            <person name="Goker M."/>
            <person name="Woyke T."/>
            <person name="Bristow J."/>
            <person name="Eisen J.A."/>
            <person name="Markowitz V."/>
            <person name="Hugenholtz P."/>
            <person name="Kyrpides N.C."/>
            <person name="Klenk H.P."/>
            <person name="Lapidus A."/>
        </authorList>
    </citation>
    <scope>NUCLEOTIDE SEQUENCE [LARGE SCALE GENOMIC DNA]</scope>
    <source>
        <strain evidence="2">ATCC 43296 / DSM 3776 / IFAM 1008 / 290</strain>
    </source>
</reference>
<dbReference type="Proteomes" id="UP000002220">
    <property type="component" value="Chromosome"/>
</dbReference>
<evidence type="ECO:0000313" key="2">
    <source>
        <dbReference type="Proteomes" id="UP000002220"/>
    </source>
</evidence>
<protein>
    <submittedName>
        <fullName evidence="1">Uncharacterized protein</fullName>
    </submittedName>
</protein>
<dbReference type="OrthoDB" id="9830207at2"/>
<gene>
    <name evidence="1" type="ordered locus">Plim_3625</name>
</gene>
<evidence type="ECO:0000313" key="1">
    <source>
        <dbReference type="EMBL" id="ADG69437.1"/>
    </source>
</evidence>
<proteinExistence type="predicted"/>
<dbReference type="STRING" id="521674.Plim_3625"/>
<organism evidence="1 2">
    <name type="scientific">Planctopirus limnophila (strain ATCC 43296 / DSM 3776 / IFAM 1008 / Mu 290)</name>
    <name type="common">Planctomyces limnophilus</name>
    <dbReference type="NCBI Taxonomy" id="521674"/>
    <lineage>
        <taxon>Bacteria</taxon>
        <taxon>Pseudomonadati</taxon>
        <taxon>Planctomycetota</taxon>
        <taxon>Planctomycetia</taxon>
        <taxon>Planctomycetales</taxon>
        <taxon>Planctomycetaceae</taxon>
        <taxon>Planctopirus</taxon>
    </lineage>
</organism>
<dbReference type="EMBL" id="CP001744">
    <property type="protein sequence ID" value="ADG69437.1"/>
    <property type="molecule type" value="Genomic_DNA"/>
</dbReference>
<keyword evidence="2" id="KW-1185">Reference proteome</keyword>
<dbReference type="AlphaFoldDB" id="D5SVS7"/>
<accession>D5SVS7</accession>